<dbReference type="STRING" id="104452.A0A0L7L7K8"/>
<gene>
    <name evidence="3" type="ORF">OBRU01_13692</name>
</gene>
<comment type="caution">
    <text evidence="3">The sequence shown here is derived from an EMBL/GenBank/DDBJ whole genome shotgun (WGS) entry which is preliminary data.</text>
</comment>
<proteinExistence type="predicted"/>
<evidence type="ECO:0000256" key="1">
    <source>
        <dbReference type="ARBA" id="ARBA00022793"/>
    </source>
</evidence>
<dbReference type="Proteomes" id="UP000037510">
    <property type="component" value="Unassembled WGS sequence"/>
</dbReference>
<evidence type="ECO:0000313" key="4">
    <source>
        <dbReference type="Proteomes" id="UP000037510"/>
    </source>
</evidence>
<accession>A0A0L7L7K8</accession>
<dbReference type="PRINTS" id="PR00800">
    <property type="entry name" value="YHDCRBOXLASE"/>
</dbReference>
<dbReference type="GO" id="GO:0006520">
    <property type="term" value="P:amino acid metabolic process"/>
    <property type="evidence" value="ECO:0007669"/>
    <property type="project" value="InterPro"/>
</dbReference>
<reference evidence="3 4" key="1">
    <citation type="journal article" date="2015" name="Genome Biol. Evol.">
        <title>The genome of winter moth (Operophtera brumata) provides a genomic perspective on sexual dimorphism and phenology.</title>
        <authorList>
            <person name="Derks M.F."/>
            <person name="Smit S."/>
            <person name="Salis L."/>
            <person name="Schijlen E."/>
            <person name="Bossers A."/>
            <person name="Mateman C."/>
            <person name="Pijl A.S."/>
            <person name="de Ridder D."/>
            <person name="Groenen M.A."/>
            <person name="Visser M.E."/>
            <person name="Megens H.J."/>
        </authorList>
    </citation>
    <scope>NUCLEOTIDE SEQUENCE [LARGE SCALE GENOMIC DNA]</scope>
    <source>
        <strain evidence="3">WM2013NL</strain>
        <tissue evidence="3">Head and thorax</tissue>
    </source>
</reference>
<feature type="region of interest" description="Disordered" evidence="2">
    <location>
        <begin position="137"/>
        <end position="169"/>
    </location>
</feature>
<name>A0A0L7L7K8_OPEBR</name>
<dbReference type="InterPro" id="IPR010977">
    <property type="entry name" value="Aromatic_deC"/>
</dbReference>
<dbReference type="PANTHER" id="PTHR11999:SF70">
    <property type="entry name" value="MIP05841P"/>
    <property type="match status" value="1"/>
</dbReference>
<dbReference type="EMBL" id="JTDY01002410">
    <property type="protein sequence ID" value="KOB71468.1"/>
    <property type="molecule type" value="Genomic_DNA"/>
</dbReference>
<dbReference type="SUPFAM" id="SSF53383">
    <property type="entry name" value="PLP-dependent transferases"/>
    <property type="match status" value="1"/>
</dbReference>
<organism evidence="3 4">
    <name type="scientific">Operophtera brumata</name>
    <name type="common">Winter moth</name>
    <name type="synonym">Phalaena brumata</name>
    <dbReference type="NCBI Taxonomy" id="104452"/>
    <lineage>
        <taxon>Eukaryota</taxon>
        <taxon>Metazoa</taxon>
        <taxon>Ecdysozoa</taxon>
        <taxon>Arthropoda</taxon>
        <taxon>Hexapoda</taxon>
        <taxon>Insecta</taxon>
        <taxon>Pterygota</taxon>
        <taxon>Neoptera</taxon>
        <taxon>Endopterygota</taxon>
        <taxon>Lepidoptera</taxon>
        <taxon>Glossata</taxon>
        <taxon>Ditrysia</taxon>
        <taxon>Geometroidea</taxon>
        <taxon>Geometridae</taxon>
        <taxon>Larentiinae</taxon>
        <taxon>Operophtera</taxon>
    </lineage>
</organism>
<evidence type="ECO:0000313" key="3">
    <source>
        <dbReference type="EMBL" id="KOB71468.1"/>
    </source>
</evidence>
<feature type="compositionally biased region" description="Polar residues" evidence="2">
    <location>
        <begin position="141"/>
        <end position="152"/>
    </location>
</feature>
<keyword evidence="4" id="KW-1185">Reference proteome</keyword>
<sequence length="169" mass="19187">MVDYIADYLENIRDRRVYPSVQPGYLHKRLPSVAPEAPENWDDIFKDVEEHIMPGVSVYPSVQPGYLHKRLPSVAPEAPENWDDIFKDVEEHIMPGVSVYPSVQPGYLHKRLPSVAPEDPENWDIFKDVEEHIMPGAASTRACSQGTSTSDSRAWPLKRLRTGTTSSRM</sequence>
<dbReference type="GO" id="GO:0005737">
    <property type="term" value="C:cytoplasm"/>
    <property type="evidence" value="ECO:0007669"/>
    <property type="project" value="TreeGrafter"/>
</dbReference>
<dbReference type="GO" id="GO:0016831">
    <property type="term" value="F:carboxy-lyase activity"/>
    <property type="evidence" value="ECO:0007669"/>
    <property type="project" value="UniProtKB-KW"/>
</dbReference>
<dbReference type="Gene3D" id="1.20.1340.10">
    <property type="entry name" value="dopa decarboxylase, N-terminal domain"/>
    <property type="match status" value="3"/>
</dbReference>
<dbReference type="AlphaFoldDB" id="A0A0L7L7K8"/>
<protein>
    <submittedName>
        <fullName evidence="3">Histidine decarboxylase</fullName>
    </submittedName>
</protein>
<keyword evidence="1" id="KW-0210">Decarboxylase</keyword>
<evidence type="ECO:0000256" key="2">
    <source>
        <dbReference type="SAM" id="MobiDB-lite"/>
    </source>
</evidence>
<dbReference type="InterPro" id="IPR015424">
    <property type="entry name" value="PyrdxlP-dep_Trfase"/>
</dbReference>
<keyword evidence="1" id="KW-0456">Lyase</keyword>
<dbReference type="PANTHER" id="PTHR11999">
    <property type="entry name" value="GROUP II PYRIDOXAL-5-PHOSPHATE DECARBOXYLASE"/>
    <property type="match status" value="1"/>
</dbReference>